<accession>A0A8A3P445</accession>
<evidence type="ECO:0000256" key="1">
    <source>
        <dbReference type="SAM" id="MobiDB-lite"/>
    </source>
</evidence>
<feature type="region of interest" description="Disordered" evidence="1">
    <location>
        <begin position="1"/>
        <end position="150"/>
    </location>
</feature>
<feature type="compositionally biased region" description="Basic and acidic residues" evidence="1">
    <location>
        <begin position="1"/>
        <end position="22"/>
    </location>
</feature>
<feature type="region of interest" description="Disordered" evidence="1">
    <location>
        <begin position="293"/>
        <end position="345"/>
    </location>
</feature>
<dbReference type="EMBL" id="CP063405">
    <property type="protein sequence ID" value="QSZ30046.1"/>
    <property type="molecule type" value="Genomic_DNA"/>
</dbReference>
<dbReference type="OrthoDB" id="3527057at2759"/>
<feature type="compositionally biased region" description="Basic and acidic residues" evidence="1">
    <location>
        <begin position="101"/>
        <end position="115"/>
    </location>
</feature>
<reference evidence="2" key="1">
    <citation type="submission" date="2020-10" db="EMBL/GenBank/DDBJ databases">
        <title>Genome Sequence of Monilinia vaccinii-corymbosi Sheds Light on Mummy Berry Disease Infection of Blueberry and Mating Type.</title>
        <authorList>
            <person name="Yow A.G."/>
            <person name="Zhang Y."/>
            <person name="Bansal K."/>
            <person name="Eacker S.M."/>
            <person name="Sullivan S."/>
            <person name="Liachko I."/>
            <person name="Cubeta M.A."/>
            <person name="Rollins J.A."/>
            <person name="Ashrafi H."/>
        </authorList>
    </citation>
    <scope>NUCLEOTIDE SEQUENCE</scope>
    <source>
        <strain evidence="2">RL-1</strain>
    </source>
</reference>
<gene>
    <name evidence="2" type="ORF">DSL72_004564</name>
</gene>
<dbReference type="Proteomes" id="UP000672032">
    <property type="component" value="Chromosome 1"/>
</dbReference>
<evidence type="ECO:0000313" key="2">
    <source>
        <dbReference type="EMBL" id="QSZ30046.1"/>
    </source>
</evidence>
<organism evidence="2 3">
    <name type="scientific">Monilinia vaccinii-corymbosi</name>
    <dbReference type="NCBI Taxonomy" id="61207"/>
    <lineage>
        <taxon>Eukaryota</taxon>
        <taxon>Fungi</taxon>
        <taxon>Dikarya</taxon>
        <taxon>Ascomycota</taxon>
        <taxon>Pezizomycotina</taxon>
        <taxon>Leotiomycetes</taxon>
        <taxon>Helotiales</taxon>
        <taxon>Sclerotiniaceae</taxon>
        <taxon>Monilinia</taxon>
    </lineage>
</organism>
<name>A0A8A3P445_9HELO</name>
<proteinExistence type="predicted"/>
<evidence type="ECO:0000313" key="3">
    <source>
        <dbReference type="Proteomes" id="UP000672032"/>
    </source>
</evidence>
<feature type="compositionally biased region" description="Polar residues" evidence="1">
    <location>
        <begin position="56"/>
        <end position="69"/>
    </location>
</feature>
<sequence length="374" mass="41214">MSGHESDGLRRRERDDRPKGRNDGPPPSNRGWGFVNSEISAKARGLNRAGPDKTARPSQYSTIIVQRNAPSGGGRSNRAHASSKALPGNNRGLLYEEDVEERGKRKEQERERLDNPPRINPIAPSIRDSYDSRPIYSSHTIKPPSRPRAPLIVTSSRVPESRHSKRELSPVSALSKKTKDLRIVNYSDELATGKRKKEEDRRWEEQQRNDQLGIHIAAQSEYNGPGGAHDLVRVGEDMSGGAIRVPETRTASHPHHSKTASAATITLSNYRSSSVPHDSRRVVIMTSSLDAPVSRGAGRLHDTSFHHSPCQHTSSSREPRSSRRGPAPLFRESGVERGYEGGYSSSPAAAAVAAHVLITNVRRSRRGEDASGYY</sequence>
<keyword evidence="3" id="KW-1185">Reference proteome</keyword>
<protein>
    <submittedName>
        <fullName evidence="2">Uncharacterized protein</fullName>
    </submittedName>
</protein>
<dbReference type="AlphaFoldDB" id="A0A8A3P445"/>